<keyword evidence="8" id="KW-1185">Reference proteome</keyword>
<dbReference type="InterPro" id="IPR006597">
    <property type="entry name" value="Sel1-like"/>
</dbReference>
<feature type="domain" description="PPM-type phosphatase" evidence="6">
    <location>
        <begin position="481"/>
        <end position="703"/>
    </location>
</feature>
<feature type="repeat" description="TPR" evidence="3">
    <location>
        <begin position="119"/>
        <end position="152"/>
    </location>
</feature>
<dbReference type="InterPro" id="IPR036457">
    <property type="entry name" value="PPM-type-like_dom_sf"/>
</dbReference>
<feature type="chain" id="PRO_5014126572" description="PPM-type phosphatase domain-containing protein" evidence="5">
    <location>
        <begin position="18"/>
        <end position="703"/>
    </location>
</feature>
<dbReference type="PROSITE" id="PS50005">
    <property type="entry name" value="TPR"/>
    <property type="match status" value="5"/>
</dbReference>
<dbReference type="SMART" id="SM00671">
    <property type="entry name" value="SEL1"/>
    <property type="match status" value="3"/>
</dbReference>
<dbReference type="SMART" id="SM00028">
    <property type="entry name" value="TPR"/>
    <property type="match status" value="6"/>
</dbReference>
<dbReference type="Gene3D" id="3.60.40.10">
    <property type="entry name" value="PPM-type phosphatase domain"/>
    <property type="match status" value="1"/>
</dbReference>
<organism evidence="7 8">
    <name type="scientific">Brumimicrobium salinarum</name>
    <dbReference type="NCBI Taxonomy" id="2058658"/>
    <lineage>
        <taxon>Bacteria</taxon>
        <taxon>Pseudomonadati</taxon>
        <taxon>Bacteroidota</taxon>
        <taxon>Flavobacteriia</taxon>
        <taxon>Flavobacteriales</taxon>
        <taxon>Crocinitomicaceae</taxon>
        <taxon>Brumimicrobium</taxon>
    </lineage>
</organism>
<dbReference type="InterPro" id="IPR011990">
    <property type="entry name" value="TPR-like_helical_dom_sf"/>
</dbReference>
<feature type="transmembrane region" description="Helical" evidence="4">
    <location>
        <begin position="407"/>
        <end position="424"/>
    </location>
</feature>
<keyword evidence="4" id="KW-0812">Transmembrane</keyword>
<feature type="repeat" description="TPR" evidence="3">
    <location>
        <begin position="159"/>
        <end position="192"/>
    </location>
</feature>
<dbReference type="OrthoDB" id="1119265at2"/>
<keyword evidence="4" id="KW-1133">Transmembrane helix</keyword>
<evidence type="ECO:0000313" key="8">
    <source>
        <dbReference type="Proteomes" id="UP000236654"/>
    </source>
</evidence>
<dbReference type="AlphaFoldDB" id="A0A2I0R6N1"/>
<dbReference type="PANTHER" id="PTHR45641:SF19">
    <property type="entry name" value="NEPHROCYSTIN-3"/>
    <property type="match status" value="1"/>
</dbReference>
<sequence>MKHLFLFLLLSPLLATASMNIDSLKNVWNDSNQSDTNRLKAIKKISWEGYLFKNPDSSYYFAQQQFDFAAEIGDIKEMSIALNTQGASFYLRGEHKEAIQHYTKSLKLREQMNDQKGVAGSLNNIGLIYREQGNNAKAIECYTRSLSIQEKIGDKKNTAISLNNIGSIYYQQKDYDAAIEYFSNSLDIQREINDEKGIANSLSNIGLIYHDKNELDKALDYYMKSLKLREELGNESDIASSITNIGLIYKGQKEYEKAIKFFKEGLAIRERLEDKKGIVSSLNNLGDYYVEQGAYFKAINFGTKGLALAKEMQTARQIQTAAETLWKSYKNTGQHEEALRMHELFIQTRDSINSEKNQNEIVRQHYKYNYEKQSVADSIKNIEKNKVKDAQLAAEIAKNKQQKQQTYLLFGGLGITLLFGGFIYNRFRISNKQKSIIQAQKEQVDLAYHELAIKTQETIDSITYAKRIQSAILPPDKKLKTHLNNSFVLYKPKDIVAGDFYWLEFKNDIVFFAVADCTGHGVPGAMVSVVCNNALNRSVREYNISEPGKILDVSRQIVLEEFSKSKDEVNDGMDIALCALKGNVLHYAGAYNPLWIIRADTGELEEIKADKQPISKFAKPMPFTTQTLTLNAGDMIYIFTDGYVDQFGGEKGKKFKPKAFRETLKSIHHLPVKEQKDILNEVFESYRGNCQQVDDICLMGIRF</sequence>
<evidence type="ECO:0000256" key="5">
    <source>
        <dbReference type="SAM" id="SignalP"/>
    </source>
</evidence>
<dbReference type="Pfam" id="PF13424">
    <property type="entry name" value="TPR_12"/>
    <property type="match status" value="2"/>
</dbReference>
<dbReference type="SMART" id="SM00331">
    <property type="entry name" value="PP2C_SIG"/>
    <property type="match status" value="1"/>
</dbReference>
<evidence type="ECO:0000256" key="4">
    <source>
        <dbReference type="SAM" id="Phobius"/>
    </source>
</evidence>
<dbReference type="InterPro" id="IPR001932">
    <property type="entry name" value="PPM-type_phosphatase-like_dom"/>
</dbReference>
<feature type="repeat" description="TPR" evidence="3">
    <location>
        <begin position="79"/>
        <end position="112"/>
    </location>
</feature>
<dbReference type="PANTHER" id="PTHR45641">
    <property type="entry name" value="TETRATRICOPEPTIDE REPEAT PROTEIN (AFU_ORTHOLOGUE AFUA_6G03870)"/>
    <property type="match status" value="1"/>
</dbReference>
<feature type="repeat" description="TPR" evidence="3">
    <location>
        <begin position="239"/>
        <end position="272"/>
    </location>
</feature>
<feature type="signal peptide" evidence="5">
    <location>
        <begin position="1"/>
        <end position="17"/>
    </location>
</feature>
<dbReference type="Gene3D" id="1.25.40.10">
    <property type="entry name" value="Tetratricopeptide repeat domain"/>
    <property type="match status" value="2"/>
</dbReference>
<evidence type="ECO:0000313" key="7">
    <source>
        <dbReference type="EMBL" id="PKR82248.1"/>
    </source>
</evidence>
<dbReference type="Pfam" id="PF00515">
    <property type="entry name" value="TPR_1"/>
    <property type="match status" value="1"/>
</dbReference>
<reference evidence="7 8" key="1">
    <citation type="submission" date="2017-12" db="EMBL/GenBank/DDBJ databases">
        <title>The draft genome sequence of Brumimicrobium saltpan LHR20.</title>
        <authorList>
            <person name="Do Z.-J."/>
            <person name="Luo H.-R."/>
        </authorList>
    </citation>
    <scope>NUCLEOTIDE SEQUENCE [LARGE SCALE GENOMIC DNA]</scope>
    <source>
        <strain evidence="7 8">LHR20</strain>
    </source>
</reference>
<keyword evidence="2 3" id="KW-0802">TPR repeat</keyword>
<comment type="caution">
    <text evidence="7">The sequence shown here is derived from an EMBL/GenBank/DDBJ whole genome shotgun (WGS) entry which is preliminary data.</text>
</comment>
<keyword evidence="4" id="KW-0472">Membrane</keyword>
<proteinExistence type="predicted"/>
<evidence type="ECO:0000256" key="1">
    <source>
        <dbReference type="ARBA" id="ARBA00022737"/>
    </source>
</evidence>
<dbReference type="EMBL" id="PJNI01000001">
    <property type="protein sequence ID" value="PKR82248.1"/>
    <property type="molecule type" value="Genomic_DNA"/>
</dbReference>
<name>A0A2I0R6N1_9FLAO</name>
<gene>
    <name evidence="7" type="ORF">CW751_02640</name>
</gene>
<keyword evidence="1" id="KW-0677">Repeat</keyword>
<evidence type="ECO:0000259" key="6">
    <source>
        <dbReference type="SMART" id="SM00331"/>
    </source>
</evidence>
<evidence type="ECO:0000256" key="2">
    <source>
        <dbReference type="ARBA" id="ARBA00022803"/>
    </source>
</evidence>
<dbReference type="Proteomes" id="UP000236654">
    <property type="component" value="Unassembled WGS sequence"/>
</dbReference>
<protein>
    <recommendedName>
        <fullName evidence="6">PPM-type phosphatase domain-containing protein</fullName>
    </recommendedName>
</protein>
<keyword evidence="5" id="KW-0732">Signal</keyword>
<dbReference type="RefSeq" id="WP_101333402.1">
    <property type="nucleotide sequence ID" value="NZ_PJNI01000001.1"/>
</dbReference>
<evidence type="ECO:0000256" key="3">
    <source>
        <dbReference type="PROSITE-ProRule" id="PRU00339"/>
    </source>
</evidence>
<dbReference type="Pfam" id="PF07228">
    <property type="entry name" value="SpoIIE"/>
    <property type="match status" value="1"/>
</dbReference>
<dbReference type="SUPFAM" id="SSF48452">
    <property type="entry name" value="TPR-like"/>
    <property type="match status" value="2"/>
</dbReference>
<dbReference type="InterPro" id="IPR019734">
    <property type="entry name" value="TPR_rpt"/>
</dbReference>
<accession>A0A2I0R6N1</accession>
<feature type="repeat" description="TPR" evidence="3">
    <location>
        <begin position="199"/>
        <end position="232"/>
    </location>
</feature>